<accession>A0A194QZ86</accession>
<dbReference type="InParanoid" id="A0A194QZ86"/>
<evidence type="ECO:0000313" key="5">
    <source>
        <dbReference type="Proteomes" id="UP000053240"/>
    </source>
</evidence>
<protein>
    <submittedName>
        <fullName evidence="4">Larval cuticle protein A2B</fullName>
    </submittedName>
</protein>
<proteinExistence type="predicted"/>
<evidence type="ECO:0000256" key="1">
    <source>
        <dbReference type="ARBA" id="ARBA00022460"/>
    </source>
</evidence>
<dbReference type="PRINTS" id="PR00947">
    <property type="entry name" value="CUTICLE"/>
</dbReference>
<keyword evidence="2" id="KW-0732">Signal</keyword>
<dbReference type="Pfam" id="PF00379">
    <property type="entry name" value="Chitin_bind_4"/>
    <property type="match status" value="1"/>
</dbReference>
<dbReference type="EMBL" id="KQ460930">
    <property type="protein sequence ID" value="KPJ10772.1"/>
    <property type="molecule type" value="Genomic_DNA"/>
</dbReference>
<dbReference type="GO" id="GO:0005615">
    <property type="term" value="C:extracellular space"/>
    <property type="evidence" value="ECO:0007669"/>
    <property type="project" value="TreeGrafter"/>
</dbReference>
<keyword evidence="1 3" id="KW-0193">Cuticle</keyword>
<dbReference type="PROSITE" id="PS51155">
    <property type="entry name" value="CHIT_BIND_RR_2"/>
    <property type="match status" value="1"/>
</dbReference>
<dbReference type="GO" id="GO:0031012">
    <property type="term" value="C:extracellular matrix"/>
    <property type="evidence" value="ECO:0007669"/>
    <property type="project" value="TreeGrafter"/>
</dbReference>
<dbReference type="PANTHER" id="PTHR12236">
    <property type="entry name" value="STRUCTURAL CONTITUENT OF CUTICLE"/>
    <property type="match status" value="1"/>
</dbReference>
<name>A0A194QZ86_PAPMA</name>
<dbReference type="AlphaFoldDB" id="A0A194QZ86"/>
<dbReference type="InterPro" id="IPR051217">
    <property type="entry name" value="Insect_Cuticle_Struc_Prot"/>
</dbReference>
<dbReference type="Proteomes" id="UP000053240">
    <property type="component" value="Unassembled WGS sequence"/>
</dbReference>
<gene>
    <name evidence="4" type="ORF">RR48_07778</name>
</gene>
<sequence>MVPTTVSRVAGALLCDKERCAIRNIRVNAHFYKYTQLRGTTLFTYNPNSEPMWCVIASACVIPAVVSIIVTDYPPTSTEYNYSYNVINPSTGDAKSIHEVRQGNTVTGSYSLIDPDGTRRTVKYIAGPKIGFKAVVHSEPETPYNPQIPSHSHPLVQLTPIPYVHKVLPRPIYVPVTKTINRRYFTPGPTVADKPALNEGEYFAPNKDYHSNRI</sequence>
<dbReference type="GO" id="GO:0042302">
    <property type="term" value="F:structural constituent of cuticle"/>
    <property type="evidence" value="ECO:0007669"/>
    <property type="project" value="UniProtKB-UniRule"/>
</dbReference>
<reference evidence="4 5" key="1">
    <citation type="journal article" date="2015" name="Nat. Commun.">
        <title>Outbred genome sequencing and CRISPR/Cas9 gene editing in butterflies.</title>
        <authorList>
            <person name="Li X."/>
            <person name="Fan D."/>
            <person name="Zhang W."/>
            <person name="Liu G."/>
            <person name="Zhang L."/>
            <person name="Zhao L."/>
            <person name="Fang X."/>
            <person name="Chen L."/>
            <person name="Dong Y."/>
            <person name="Chen Y."/>
            <person name="Ding Y."/>
            <person name="Zhao R."/>
            <person name="Feng M."/>
            <person name="Zhu Y."/>
            <person name="Feng Y."/>
            <person name="Jiang X."/>
            <person name="Zhu D."/>
            <person name="Xiang H."/>
            <person name="Feng X."/>
            <person name="Li S."/>
            <person name="Wang J."/>
            <person name="Zhang G."/>
            <person name="Kronforst M.R."/>
            <person name="Wang W."/>
        </authorList>
    </citation>
    <scope>NUCLEOTIDE SEQUENCE [LARGE SCALE GENOMIC DNA]</scope>
    <source>
        <strain evidence="4">Ya'a_city_454_Pm</strain>
        <tissue evidence="4">Whole body</tissue>
    </source>
</reference>
<evidence type="ECO:0000313" key="4">
    <source>
        <dbReference type="EMBL" id="KPJ10772.1"/>
    </source>
</evidence>
<dbReference type="PANTHER" id="PTHR12236:SF75">
    <property type="entry name" value="CUTICULAR PROTEIN 62BB, ISOFORM A"/>
    <property type="match status" value="1"/>
</dbReference>
<dbReference type="InterPro" id="IPR000618">
    <property type="entry name" value="Insect_cuticle"/>
</dbReference>
<evidence type="ECO:0000256" key="2">
    <source>
        <dbReference type="ARBA" id="ARBA00022729"/>
    </source>
</evidence>
<evidence type="ECO:0000256" key="3">
    <source>
        <dbReference type="PROSITE-ProRule" id="PRU00497"/>
    </source>
</evidence>
<dbReference type="InterPro" id="IPR031311">
    <property type="entry name" value="CHIT_BIND_RR_consensus"/>
</dbReference>
<dbReference type="STRING" id="76193.A0A194QZ86"/>
<organism evidence="4 5">
    <name type="scientific">Papilio machaon</name>
    <name type="common">Old World swallowtail butterfly</name>
    <dbReference type="NCBI Taxonomy" id="76193"/>
    <lineage>
        <taxon>Eukaryota</taxon>
        <taxon>Metazoa</taxon>
        <taxon>Ecdysozoa</taxon>
        <taxon>Arthropoda</taxon>
        <taxon>Hexapoda</taxon>
        <taxon>Insecta</taxon>
        <taxon>Pterygota</taxon>
        <taxon>Neoptera</taxon>
        <taxon>Endopterygota</taxon>
        <taxon>Lepidoptera</taxon>
        <taxon>Glossata</taxon>
        <taxon>Ditrysia</taxon>
        <taxon>Papilionoidea</taxon>
        <taxon>Papilionidae</taxon>
        <taxon>Papilioninae</taxon>
        <taxon>Papilio</taxon>
    </lineage>
</organism>
<keyword evidence="5" id="KW-1185">Reference proteome</keyword>
<dbReference type="PROSITE" id="PS00233">
    <property type="entry name" value="CHIT_BIND_RR_1"/>
    <property type="match status" value="1"/>
</dbReference>